<dbReference type="GO" id="GO:0003677">
    <property type="term" value="F:DNA binding"/>
    <property type="evidence" value="ECO:0007669"/>
    <property type="project" value="UniProtKB-KW"/>
</dbReference>
<organism evidence="8">
    <name type="scientific">Zeugodacus cucurbitae</name>
    <name type="common">Melon fruit fly</name>
    <name type="synonym">Bactrocera cucurbitae</name>
    <dbReference type="NCBI Taxonomy" id="28588"/>
    <lineage>
        <taxon>Eukaryota</taxon>
        <taxon>Metazoa</taxon>
        <taxon>Ecdysozoa</taxon>
        <taxon>Arthropoda</taxon>
        <taxon>Hexapoda</taxon>
        <taxon>Insecta</taxon>
        <taxon>Pterygota</taxon>
        <taxon>Neoptera</taxon>
        <taxon>Endopterygota</taxon>
        <taxon>Diptera</taxon>
        <taxon>Brachycera</taxon>
        <taxon>Muscomorpha</taxon>
        <taxon>Tephritoidea</taxon>
        <taxon>Tephritidae</taxon>
        <taxon>Zeugodacus</taxon>
        <taxon>Zeugodacus</taxon>
    </lineage>
</organism>
<evidence type="ECO:0000313" key="8">
    <source>
        <dbReference type="EMBL" id="JAD03326.1"/>
    </source>
</evidence>
<sequence>MENSLRQNCQNRANVYFIRQFNRIQKNLRKLLFESRIELRMEKTIKKKTNQKQFELMVKLLEKNPQLAKGMTPFGSTKQTRIDLWEDIAAELNNIGPPLRRGSEWNKVKILCLKLCV</sequence>
<keyword evidence="3" id="KW-0805">Transcription regulation</keyword>
<evidence type="ECO:0000259" key="7">
    <source>
        <dbReference type="Pfam" id="PF13873"/>
    </source>
</evidence>
<evidence type="ECO:0000256" key="3">
    <source>
        <dbReference type="ARBA" id="ARBA00023015"/>
    </source>
</evidence>
<dbReference type="InterPro" id="IPR028002">
    <property type="entry name" value="Myb_DNA-bind_5"/>
</dbReference>
<comment type="subunit">
    <text evidence="1">Self-associates forming complexes of several hundred monomers.</text>
</comment>
<reference evidence="8" key="2">
    <citation type="journal article" date="2015" name="Gigascience">
        <title>Reconstructing a comprehensive transcriptome assembly of a white-pupal translocated strain of the pest fruit fly Bactrocera cucurbitae.</title>
        <authorList>
            <person name="Sim S.B."/>
            <person name="Calla B."/>
            <person name="Hall B."/>
            <person name="DeRego T."/>
            <person name="Geib S.M."/>
        </authorList>
    </citation>
    <scope>NUCLEOTIDE SEQUENCE</scope>
</reference>
<keyword evidence="5" id="KW-0804">Transcription</keyword>
<gene>
    <name evidence="8" type="primary">POLS</name>
    <name evidence="8" type="ORF">g.28307</name>
</gene>
<protein>
    <recommendedName>
        <fullName evidence="2">Regulatory protein zeste</fullName>
    </recommendedName>
</protein>
<proteinExistence type="predicted"/>
<evidence type="ECO:0000256" key="5">
    <source>
        <dbReference type="ARBA" id="ARBA00023163"/>
    </source>
</evidence>
<dbReference type="AlphaFoldDB" id="A0A0A1WXJ2"/>
<dbReference type="EMBL" id="GBXI01010966">
    <property type="protein sequence ID" value="JAD03326.1"/>
    <property type="molecule type" value="Transcribed_RNA"/>
</dbReference>
<feature type="domain" description="Myb/SANT-like DNA-binding" evidence="7">
    <location>
        <begin position="46"/>
        <end position="106"/>
    </location>
</feature>
<reference evidence="8" key="1">
    <citation type="submission" date="2014-11" db="EMBL/GenBank/DDBJ databases">
        <authorList>
            <person name="Geib S."/>
        </authorList>
    </citation>
    <scope>NUCLEOTIDE SEQUENCE</scope>
</reference>
<evidence type="ECO:0000256" key="6">
    <source>
        <dbReference type="ARBA" id="ARBA00025466"/>
    </source>
</evidence>
<name>A0A0A1WXJ2_ZEUCU</name>
<comment type="function">
    <text evidence="6">Involved in transvection phenomena (= synapsis-dependent gene expression), where the synaptic pairing of chromosomes carrying genes with which zeste interacts influences the expression of these genes. Zeste binds to DNA and stimulates transcription from a nearby promoter.</text>
</comment>
<evidence type="ECO:0000256" key="2">
    <source>
        <dbReference type="ARBA" id="ARBA00016807"/>
    </source>
</evidence>
<evidence type="ECO:0000256" key="1">
    <source>
        <dbReference type="ARBA" id="ARBA00011764"/>
    </source>
</evidence>
<evidence type="ECO:0000256" key="4">
    <source>
        <dbReference type="ARBA" id="ARBA00023125"/>
    </source>
</evidence>
<dbReference type="Pfam" id="PF13873">
    <property type="entry name" value="Myb_DNA-bind_5"/>
    <property type="match status" value="1"/>
</dbReference>
<keyword evidence="4" id="KW-0238">DNA-binding</keyword>
<accession>A0A0A1WXJ2</accession>